<feature type="region of interest" description="Disordered" evidence="1">
    <location>
        <begin position="42"/>
        <end position="61"/>
    </location>
</feature>
<dbReference type="NCBIfam" id="TIGR03363">
    <property type="entry name" value="VI_chp_8"/>
    <property type="match status" value="1"/>
</dbReference>
<dbReference type="Proteomes" id="UP000076079">
    <property type="component" value="Chromosome"/>
</dbReference>
<evidence type="ECO:0000313" key="3">
    <source>
        <dbReference type="EMBL" id="AMY08110.1"/>
    </source>
</evidence>
<gene>
    <name evidence="3" type="ORF">LuPra_01298</name>
</gene>
<dbReference type="PANTHER" id="PTHR37951:SF1">
    <property type="entry name" value="TYPE VI SECRETION SYSTEM COMPONENT TSSA1"/>
    <property type="match status" value="1"/>
</dbReference>
<dbReference type="Pfam" id="PF06812">
    <property type="entry name" value="ImpA_N"/>
    <property type="match status" value="1"/>
</dbReference>
<reference evidence="4" key="2">
    <citation type="submission" date="2016-04" db="EMBL/GenBank/DDBJ databases">
        <title>First Complete Genome Sequence of a Subdivision 6 Acidobacterium.</title>
        <authorList>
            <person name="Huang S."/>
            <person name="Vieira S."/>
            <person name="Bunk B."/>
            <person name="Riedel T."/>
            <person name="Sproeer C."/>
            <person name="Overmann J."/>
        </authorList>
    </citation>
    <scope>NUCLEOTIDE SEQUENCE [LARGE SCALE GENOMIC DNA]</scope>
    <source>
        <strain evidence="4">DSM 100886 HEG_-6_39</strain>
    </source>
</reference>
<keyword evidence="4" id="KW-1185">Reference proteome</keyword>
<dbReference type="KEGG" id="abac:LuPra_01298"/>
<organism evidence="3 4">
    <name type="scientific">Luteitalea pratensis</name>
    <dbReference type="NCBI Taxonomy" id="1855912"/>
    <lineage>
        <taxon>Bacteria</taxon>
        <taxon>Pseudomonadati</taxon>
        <taxon>Acidobacteriota</taxon>
        <taxon>Vicinamibacteria</taxon>
        <taxon>Vicinamibacterales</taxon>
        <taxon>Vicinamibacteraceae</taxon>
        <taxon>Luteitalea</taxon>
    </lineage>
</organism>
<dbReference type="EMBL" id="CP015136">
    <property type="protein sequence ID" value="AMY08110.1"/>
    <property type="molecule type" value="Genomic_DNA"/>
</dbReference>
<name>A0A143PIN3_LUTPR</name>
<accession>A0A143PIN3</accession>
<dbReference type="OrthoDB" id="9771118at2"/>
<dbReference type="AlphaFoldDB" id="A0A143PIN3"/>
<dbReference type="RefSeq" id="WP_110169975.1">
    <property type="nucleotide sequence ID" value="NZ_CP015136.1"/>
</dbReference>
<dbReference type="InterPro" id="IPR010657">
    <property type="entry name" value="ImpA_N"/>
</dbReference>
<dbReference type="InterPro" id="IPR017740">
    <property type="entry name" value="TssA-like"/>
</dbReference>
<dbReference type="STRING" id="1855912.LuPra_01298"/>
<sequence>MSSAGWSLEALLAPIDPEHPCGVSLEDLPPLTTLDALRLFGQSRSADAPPGPDETRKPPDWGEIRAQSLEGLGKSKDLRLLGYLATAVLRTDGLLAFFDTLTAAASWLDQNWPDVHPLVDEDAMARRNALNCFADPMAVLDRLRRTPIVESRQHGRFGLRDIDIAKGNLQPGPSENRPDMAQIDMALGEMPLEALMLMQQGAEGALAAANRIDARMRDAGGPDMAPGLEPLTAQFARLNLLLQAQVALRVPEEVPAGAEGGTGTAPGTVAIGSIGSRQDAVRALDAVAEFFRRNEPSSPVPLLIDRAKRLVSKNFLEVLEDVAPDAVSIARAFGGLKDGE</sequence>
<reference evidence="3 4" key="1">
    <citation type="journal article" date="2016" name="Genome Announc.">
        <title>First Complete Genome Sequence of a Subdivision 6 Acidobacterium Strain.</title>
        <authorList>
            <person name="Huang S."/>
            <person name="Vieira S."/>
            <person name="Bunk B."/>
            <person name="Riedel T."/>
            <person name="Sproer C."/>
            <person name="Overmann J."/>
        </authorList>
    </citation>
    <scope>NUCLEOTIDE SEQUENCE [LARGE SCALE GENOMIC DNA]</scope>
    <source>
        <strain evidence="4">DSM 100886 HEG_-6_39</strain>
    </source>
</reference>
<dbReference type="PANTHER" id="PTHR37951">
    <property type="entry name" value="CYTOPLASMIC PROTEIN-RELATED"/>
    <property type="match status" value="1"/>
</dbReference>
<proteinExistence type="predicted"/>
<protein>
    <submittedName>
        <fullName evidence="3">Type VI secretion-associated protein, ImpA family</fullName>
    </submittedName>
</protein>
<evidence type="ECO:0000313" key="4">
    <source>
        <dbReference type="Proteomes" id="UP000076079"/>
    </source>
</evidence>
<feature type="domain" description="ImpA N-terminal" evidence="2">
    <location>
        <begin position="12"/>
        <end position="131"/>
    </location>
</feature>
<evidence type="ECO:0000259" key="2">
    <source>
        <dbReference type="Pfam" id="PF06812"/>
    </source>
</evidence>
<evidence type="ECO:0000256" key="1">
    <source>
        <dbReference type="SAM" id="MobiDB-lite"/>
    </source>
</evidence>